<keyword evidence="4" id="KW-1185">Reference proteome</keyword>
<dbReference type="PANTHER" id="PTHR34271:SF1">
    <property type="entry name" value="NUCLEOLAR HISTONE METHYLTRANSFERASE-RELATED PROTEIN"/>
    <property type="match status" value="1"/>
</dbReference>
<comment type="caution">
    <text evidence="3">The sequence shown here is derived from an EMBL/GenBank/DDBJ whole genome shotgun (WGS) entry which is preliminary data.</text>
</comment>
<protein>
    <recommendedName>
        <fullName evidence="2">WIYLD domain-containing protein</fullName>
    </recommendedName>
</protein>
<dbReference type="EMBL" id="JABTTQ020001066">
    <property type="protein sequence ID" value="KAK6135827.1"/>
    <property type="molecule type" value="Genomic_DNA"/>
</dbReference>
<feature type="compositionally biased region" description="Basic and acidic residues" evidence="1">
    <location>
        <begin position="151"/>
        <end position="164"/>
    </location>
</feature>
<name>A0ABR0VKT1_REHGL</name>
<proteinExistence type="predicted"/>
<feature type="compositionally biased region" description="Basic and acidic residues" evidence="1">
    <location>
        <begin position="124"/>
        <end position="133"/>
    </location>
</feature>
<dbReference type="InterPro" id="IPR043017">
    <property type="entry name" value="WIYLD_dom_sf"/>
</dbReference>
<evidence type="ECO:0000259" key="2">
    <source>
        <dbReference type="Pfam" id="PF10440"/>
    </source>
</evidence>
<dbReference type="Gene3D" id="1.10.8.850">
    <property type="entry name" value="Histone-lysine N methyltransferase , C-terminal domain-like"/>
    <property type="match status" value="1"/>
</dbReference>
<feature type="region of interest" description="Disordered" evidence="1">
    <location>
        <begin position="217"/>
        <end position="254"/>
    </location>
</feature>
<feature type="domain" description="WIYLD" evidence="2">
    <location>
        <begin position="1"/>
        <end position="55"/>
    </location>
</feature>
<evidence type="ECO:0000256" key="1">
    <source>
        <dbReference type="SAM" id="MobiDB-lite"/>
    </source>
</evidence>
<gene>
    <name evidence="3" type="ORF">DH2020_030435</name>
</gene>
<feature type="compositionally biased region" description="Polar residues" evidence="1">
    <location>
        <begin position="104"/>
        <end position="120"/>
    </location>
</feature>
<evidence type="ECO:0000313" key="4">
    <source>
        <dbReference type="Proteomes" id="UP001318860"/>
    </source>
</evidence>
<feature type="region of interest" description="Disordered" evidence="1">
    <location>
        <begin position="56"/>
        <end position="191"/>
    </location>
</feature>
<evidence type="ECO:0000313" key="3">
    <source>
        <dbReference type="EMBL" id="KAK6135827.1"/>
    </source>
</evidence>
<feature type="compositionally biased region" description="Polar residues" evidence="1">
    <location>
        <begin position="80"/>
        <end position="89"/>
    </location>
</feature>
<reference evidence="3 4" key="1">
    <citation type="journal article" date="2021" name="Comput. Struct. Biotechnol. J.">
        <title>De novo genome assembly of the potent medicinal plant Rehmannia glutinosa using nanopore technology.</title>
        <authorList>
            <person name="Ma L."/>
            <person name="Dong C."/>
            <person name="Song C."/>
            <person name="Wang X."/>
            <person name="Zheng X."/>
            <person name="Niu Y."/>
            <person name="Chen S."/>
            <person name="Feng W."/>
        </authorList>
    </citation>
    <scope>NUCLEOTIDE SEQUENCE [LARGE SCALE GENOMIC DNA]</scope>
    <source>
        <strain evidence="3">DH-2019</strain>
    </source>
</reference>
<dbReference type="PANTHER" id="PTHR34271">
    <property type="entry name" value="NUCLEOLAR HISTONE METHYLTRANSFERASE-RELATED PROTEIN"/>
    <property type="match status" value="1"/>
</dbReference>
<feature type="compositionally biased region" description="Polar residues" evidence="1">
    <location>
        <begin position="135"/>
        <end position="150"/>
    </location>
</feature>
<sequence>MDAAVDAMGLLGFPEGKVKKHVKELLKVYGGDDGWPFIEEYSYKELIDAILRDVEENDEEQVAEDGNQSKEKSCEDEQAAETSSRVSETQENERPKGNAPADNAGSSSGIQNDQTLNTSLLAEGDGKGWKDILPDQTSGRINETASTHVVSKNEQDSKIHDRPSKSPIRASPSLDCIPSPQPYKSRSPQRRLPCYGWIESDEDEEADDFVFLKPASGVARAKAPLPREISNSPSDGTKSRRKRRSRWDQKPDDP</sequence>
<organism evidence="3 4">
    <name type="scientific">Rehmannia glutinosa</name>
    <name type="common">Chinese foxglove</name>
    <dbReference type="NCBI Taxonomy" id="99300"/>
    <lineage>
        <taxon>Eukaryota</taxon>
        <taxon>Viridiplantae</taxon>
        <taxon>Streptophyta</taxon>
        <taxon>Embryophyta</taxon>
        <taxon>Tracheophyta</taxon>
        <taxon>Spermatophyta</taxon>
        <taxon>Magnoliopsida</taxon>
        <taxon>eudicotyledons</taxon>
        <taxon>Gunneridae</taxon>
        <taxon>Pentapetalae</taxon>
        <taxon>asterids</taxon>
        <taxon>lamiids</taxon>
        <taxon>Lamiales</taxon>
        <taxon>Orobanchaceae</taxon>
        <taxon>Rehmannieae</taxon>
        <taxon>Rehmannia</taxon>
    </lineage>
</organism>
<dbReference type="InterPro" id="IPR018848">
    <property type="entry name" value="WIYLD_domain"/>
</dbReference>
<dbReference type="Proteomes" id="UP001318860">
    <property type="component" value="Unassembled WGS sequence"/>
</dbReference>
<dbReference type="Pfam" id="PF10440">
    <property type="entry name" value="WIYLD"/>
    <property type="match status" value="1"/>
</dbReference>
<accession>A0ABR0VKT1</accession>